<keyword evidence="3" id="KW-0645">Protease</keyword>
<dbReference type="InterPro" id="IPR024053">
    <property type="entry name" value="VHL_beta_dom"/>
</dbReference>
<dbReference type="InterPro" id="IPR036208">
    <property type="entry name" value="VHL_sf"/>
</dbReference>
<feature type="chain" id="PRO_5002655005" evidence="1">
    <location>
        <begin position="22"/>
        <end position="107"/>
    </location>
</feature>
<reference evidence="3 4" key="1">
    <citation type="submission" date="2006-06" db="EMBL/GenBank/DDBJ databases">
        <authorList>
            <person name="Moran M.A."/>
            <person name="Ferriera S."/>
            <person name="Johnson J."/>
            <person name="Kravitz S."/>
            <person name="Beeson K."/>
            <person name="Sutton G."/>
            <person name="Rogers Y.-H."/>
            <person name="Friedman R."/>
            <person name="Frazier M."/>
            <person name="Venter J.C."/>
        </authorList>
    </citation>
    <scope>NUCLEOTIDE SEQUENCE [LARGE SCALE GENOMIC DNA]</scope>
    <source>
        <strain evidence="3 4">E-37</strain>
    </source>
</reference>
<sequence length="107" mass="12051">MKTVWMALGLVALCGSAAAQSACDWGNMRSEGSDENRELVVTNAVGDRSARLYWIDFDGKPVFYAEIPPNGRHVQQTLRRHVWIAENSYGYCDVIFTVENNVEIVIR</sequence>
<dbReference type="GO" id="GO:0008233">
    <property type="term" value="F:peptidase activity"/>
    <property type="evidence" value="ECO:0007669"/>
    <property type="project" value="UniProtKB-KW"/>
</dbReference>
<dbReference type="RefSeq" id="WP_005864048.1">
    <property type="nucleotide sequence ID" value="NZ_AAYA01000027.1"/>
</dbReference>
<dbReference type="OrthoDB" id="7817988at2"/>
<dbReference type="Gene3D" id="2.60.40.780">
    <property type="entry name" value="von Hippel-Lindau disease tumour suppressor, beta domain"/>
    <property type="match status" value="1"/>
</dbReference>
<dbReference type="SUPFAM" id="SSF49468">
    <property type="entry name" value="VHL"/>
    <property type="match status" value="1"/>
</dbReference>
<dbReference type="InterPro" id="IPR037140">
    <property type="entry name" value="VHL_beta_dom_sf"/>
</dbReference>
<dbReference type="EC" id="3.4.25.-" evidence="3"/>
<dbReference type="EMBL" id="AAYA01000027">
    <property type="protein sequence ID" value="EBA05649.1"/>
    <property type="molecule type" value="Genomic_DNA"/>
</dbReference>
<dbReference type="GO" id="GO:0006508">
    <property type="term" value="P:proteolysis"/>
    <property type="evidence" value="ECO:0007669"/>
    <property type="project" value="UniProtKB-KW"/>
</dbReference>
<evidence type="ECO:0000313" key="4">
    <source>
        <dbReference type="Proteomes" id="UP000005713"/>
    </source>
</evidence>
<dbReference type="Proteomes" id="UP000005713">
    <property type="component" value="Unassembled WGS sequence"/>
</dbReference>
<feature type="domain" description="von Hippel-Lindau disease tumour suppressor beta" evidence="2">
    <location>
        <begin position="29"/>
        <end position="85"/>
    </location>
</feature>
<feature type="signal peptide" evidence="1">
    <location>
        <begin position="1"/>
        <end position="21"/>
    </location>
</feature>
<keyword evidence="1" id="KW-0732">Signal</keyword>
<evidence type="ECO:0000313" key="3">
    <source>
        <dbReference type="EMBL" id="EBA05649.1"/>
    </source>
</evidence>
<gene>
    <name evidence="3" type="ORF">SSE37_17695</name>
</gene>
<keyword evidence="3" id="KW-0378">Hydrolase</keyword>
<keyword evidence="4" id="KW-1185">Reference proteome</keyword>
<dbReference type="AlphaFoldDB" id="A3KAY0"/>
<comment type="caution">
    <text evidence="3">The sequence shown here is derived from an EMBL/GenBank/DDBJ whole genome shotgun (WGS) entry which is preliminary data.</text>
</comment>
<organism evidence="3 4">
    <name type="scientific">Sagittula stellata (strain ATCC 700073 / DSM 11524 / E-37)</name>
    <dbReference type="NCBI Taxonomy" id="388399"/>
    <lineage>
        <taxon>Bacteria</taxon>
        <taxon>Pseudomonadati</taxon>
        <taxon>Pseudomonadota</taxon>
        <taxon>Alphaproteobacteria</taxon>
        <taxon>Rhodobacterales</taxon>
        <taxon>Roseobacteraceae</taxon>
        <taxon>Sagittula</taxon>
    </lineage>
</organism>
<name>A3KAY0_SAGS3</name>
<evidence type="ECO:0000259" key="2">
    <source>
        <dbReference type="Pfam" id="PF01847"/>
    </source>
</evidence>
<evidence type="ECO:0000256" key="1">
    <source>
        <dbReference type="SAM" id="SignalP"/>
    </source>
</evidence>
<protein>
    <submittedName>
        <fullName evidence="3">ATP-dependent protease peptidase subunit</fullName>
        <ecNumber evidence="3">3.4.25.-</ecNumber>
    </submittedName>
</protein>
<dbReference type="Pfam" id="PF01847">
    <property type="entry name" value="VHL"/>
    <property type="match status" value="1"/>
</dbReference>
<accession>A3KAY0</accession>
<proteinExistence type="predicted"/>